<proteinExistence type="predicted"/>
<protein>
    <recommendedName>
        <fullName evidence="4">DUF3467 domain-containing protein</fullName>
    </recommendedName>
</protein>
<dbReference type="Pfam" id="PF11950">
    <property type="entry name" value="DUF3467"/>
    <property type="match status" value="1"/>
</dbReference>
<name>F2AWK5_RHOBT</name>
<gene>
    <name evidence="2" type="ORF">RBWH47_00744</name>
</gene>
<feature type="compositionally biased region" description="Low complexity" evidence="1">
    <location>
        <begin position="12"/>
        <end position="34"/>
    </location>
</feature>
<evidence type="ECO:0000313" key="3">
    <source>
        <dbReference type="Proteomes" id="UP000006222"/>
    </source>
</evidence>
<reference evidence="2 3" key="1">
    <citation type="journal article" date="2013" name="Mar. Genomics">
        <title>Expression of sulfatases in Rhodopirellula baltica and the diversity of sulfatases in the genus Rhodopirellula.</title>
        <authorList>
            <person name="Wegner C.E."/>
            <person name="Richter-Heitmann T."/>
            <person name="Klindworth A."/>
            <person name="Klockow C."/>
            <person name="Richter M."/>
            <person name="Achstetter T."/>
            <person name="Glockner F.O."/>
            <person name="Harder J."/>
        </authorList>
    </citation>
    <scope>NUCLEOTIDE SEQUENCE [LARGE SCALE GENOMIC DNA]</scope>
    <source>
        <strain evidence="2 3">WH47</strain>
    </source>
</reference>
<comment type="caution">
    <text evidence="2">The sequence shown here is derived from an EMBL/GenBank/DDBJ whole genome shotgun (WGS) entry which is preliminary data.</text>
</comment>
<dbReference type="Proteomes" id="UP000006222">
    <property type="component" value="Unassembled WGS sequence"/>
</dbReference>
<evidence type="ECO:0008006" key="4">
    <source>
        <dbReference type="Google" id="ProtNLM"/>
    </source>
</evidence>
<evidence type="ECO:0000313" key="2">
    <source>
        <dbReference type="EMBL" id="EGF25939.1"/>
    </source>
</evidence>
<organism evidence="2 3">
    <name type="scientific">Rhodopirellula baltica WH47</name>
    <dbReference type="NCBI Taxonomy" id="991778"/>
    <lineage>
        <taxon>Bacteria</taxon>
        <taxon>Pseudomonadati</taxon>
        <taxon>Planctomycetota</taxon>
        <taxon>Planctomycetia</taxon>
        <taxon>Pirellulales</taxon>
        <taxon>Pirellulaceae</taxon>
        <taxon>Rhodopirellula</taxon>
    </lineage>
</organism>
<dbReference type="AlphaFoldDB" id="F2AWK5"/>
<dbReference type="RefSeq" id="WP_007328015.1">
    <property type="nucleotide sequence ID" value="NZ_AFAR01000203.1"/>
</dbReference>
<dbReference type="PATRIC" id="fig|991778.3.peg.4351"/>
<evidence type="ECO:0000256" key="1">
    <source>
        <dbReference type="SAM" id="MobiDB-lite"/>
    </source>
</evidence>
<feature type="region of interest" description="Disordered" evidence="1">
    <location>
        <begin position="1"/>
        <end position="34"/>
    </location>
</feature>
<accession>F2AWK5</accession>
<dbReference type="EMBL" id="AFAR01000203">
    <property type="protein sequence ID" value="EGF25939.1"/>
    <property type="molecule type" value="Genomic_DNA"/>
</dbReference>
<dbReference type="InterPro" id="IPR021857">
    <property type="entry name" value="DUF3467"/>
</dbReference>
<sequence length="133" mass="14451">MENLMADETKTAEAPAAEKAAPAEKAQTQAQAPVQVQVNDDNAVATYANFCRVTGSPEELIIDFGLNPQPIGVPKDPIQVKQRIIVNFFTAKRLLAALQMSVARHESVFGVLETDINKRVRPGLQQQQAPAKS</sequence>